<feature type="non-terminal residue" evidence="2">
    <location>
        <position position="138"/>
    </location>
</feature>
<proteinExistence type="predicted"/>
<keyword evidence="3" id="KW-1185">Reference proteome</keyword>
<dbReference type="EMBL" id="JBEPCU010000722">
    <property type="protein sequence ID" value="MER6981253.1"/>
    <property type="molecule type" value="Genomic_DNA"/>
</dbReference>
<feature type="transmembrane region" description="Helical" evidence="1">
    <location>
        <begin position="20"/>
        <end position="43"/>
    </location>
</feature>
<accession>A0ABV1WAN3</accession>
<evidence type="ECO:0000313" key="3">
    <source>
        <dbReference type="Proteomes" id="UP001458415"/>
    </source>
</evidence>
<dbReference type="Proteomes" id="UP001458415">
    <property type="component" value="Unassembled WGS sequence"/>
</dbReference>
<gene>
    <name evidence="2" type="ORF">ABT317_30840</name>
</gene>
<protein>
    <submittedName>
        <fullName evidence="2">ABC transporter permease</fullName>
    </submittedName>
</protein>
<comment type="caution">
    <text evidence="2">The sequence shown here is derived from an EMBL/GenBank/DDBJ whole genome shotgun (WGS) entry which is preliminary data.</text>
</comment>
<reference evidence="2 3" key="1">
    <citation type="submission" date="2024-06" db="EMBL/GenBank/DDBJ databases">
        <title>The Natural Products Discovery Center: Release of the First 8490 Sequenced Strains for Exploring Actinobacteria Biosynthetic Diversity.</title>
        <authorList>
            <person name="Kalkreuter E."/>
            <person name="Kautsar S.A."/>
            <person name="Yang D."/>
            <person name="Bader C.D."/>
            <person name="Teijaro C.N."/>
            <person name="Fluegel L."/>
            <person name="Davis C.M."/>
            <person name="Simpson J.R."/>
            <person name="Lauterbach L."/>
            <person name="Steele A.D."/>
            <person name="Gui C."/>
            <person name="Meng S."/>
            <person name="Li G."/>
            <person name="Viehrig K."/>
            <person name="Ye F."/>
            <person name="Su P."/>
            <person name="Kiefer A.F."/>
            <person name="Nichols A."/>
            <person name="Cepeda A.J."/>
            <person name="Yan W."/>
            <person name="Fan B."/>
            <person name="Jiang Y."/>
            <person name="Adhikari A."/>
            <person name="Zheng C.-J."/>
            <person name="Schuster L."/>
            <person name="Cowan T.M."/>
            <person name="Smanski M.J."/>
            <person name="Chevrette M.G."/>
            <person name="De Carvalho L.P.S."/>
            <person name="Shen B."/>
        </authorList>
    </citation>
    <scope>NUCLEOTIDE SEQUENCE [LARGE SCALE GENOMIC DNA]</scope>
    <source>
        <strain evidence="2 3">NPDC000634</strain>
    </source>
</reference>
<sequence length="138" mass="14805">MRATLRWAHSDLRTHRGEALFLVLATAGVVASLLLATALFGYATNPWQRVFTQARGAHVWIHALPSADTRRLAALDGVDAVAGPYATESATVSVRGTRAFVELRGTPGQPAVGRPLFVSGHWLDPARPDGVVLEDRLA</sequence>
<organism evidence="2 3">
    <name type="scientific">Streptomyces carpinensis</name>
    <dbReference type="NCBI Taxonomy" id="66369"/>
    <lineage>
        <taxon>Bacteria</taxon>
        <taxon>Bacillati</taxon>
        <taxon>Actinomycetota</taxon>
        <taxon>Actinomycetes</taxon>
        <taxon>Kitasatosporales</taxon>
        <taxon>Streptomycetaceae</taxon>
        <taxon>Streptomyces</taxon>
    </lineage>
</organism>
<keyword evidence="1" id="KW-1133">Transmembrane helix</keyword>
<evidence type="ECO:0000313" key="2">
    <source>
        <dbReference type="EMBL" id="MER6981253.1"/>
    </source>
</evidence>
<evidence type="ECO:0000256" key="1">
    <source>
        <dbReference type="SAM" id="Phobius"/>
    </source>
</evidence>
<keyword evidence="1" id="KW-0812">Transmembrane</keyword>
<name>A0ABV1WAN3_9ACTN</name>
<keyword evidence="1" id="KW-0472">Membrane</keyword>